<evidence type="ECO:0000256" key="6">
    <source>
        <dbReference type="ARBA" id="ARBA00022927"/>
    </source>
</evidence>
<dbReference type="AlphaFoldDB" id="A0A3P7PFV3"/>
<evidence type="ECO:0000256" key="9">
    <source>
        <dbReference type="ARBA" id="ARBA00023136"/>
    </source>
</evidence>
<evidence type="ECO:0000313" key="11">
    <source>
        <dbReference type="EMBL" id="VDN48923.1"/>
    </source>
</evidence>
<evidence type="ECO:0000256" key="7">
    <source>
        <dbReference type="ARBA" id="ARBA00022989"/>
    </source>
</evidence>
<evidence type="ECO:0000256" key="10">
    <source>
        <dbReference type="SAM" id="Phobius"/>
    </source>
</evidence>
<reference evidence="11 12" key="1">
    <citation type="submission" date="2018-09" db="EMBL/GenBank/DDBJ databases">
        <authorList>
            <person name="Postec A."/>
        </authorList>
    </citation>
    <scope>NUCLEOTIDE SEQUENCE [LARGE SCALE GENOMIC DNA]</scope>
    <source>
        <strain evidence="11">70B-A</strain>
    </source>
</reference>
<protein>
    <submittedName>
        <fullName evidence="11">Preprotein translocase subunit YajC</fullName>
    </submittedName>
</protein>
<dbReference type="KEGG" id="cbar:PATL70BA_3011"/>
<proteinExistence type="inferred from homology"/>
<evidence type="ECO:0000256" key="5">
    <source>
        <dbReference type="ARBA" id="ARBA00022692"/>
    </source>
</evidence>
<dbReference type="OrthoDB" id="9800132at2"/>
<keyword evidence="12" id="KW-1185">Reference proteome</keyword>
<dbReference type="PRINTS" id="PR01853">
    <property type="entry name" value="YAJCTRNLCASE"/>
</dbReference>
<evidence type="ECO:0000313" key="12">
    <source>
        <dbReference type="Proteomes" id="UP000279029"/>
    </source>
</evidence>
<dbReference type="PANTHER" id="PTHR33909">
    <property type="entry name" value="SEC TRANSLOCON ACCESSORY COMPLEX SUBUNIT YAJC"/>
    <property type="match status" value="1"/>
</dbReference>
<accession>A0A3P7PFV3</accession>
<name>A0A3P7PFV3_9FIRM</name>
<comment type="subcellular location">
    <subcellularLocation>
        <location evidence="1">Cell membrane</location>
        <topology evidence="1">Single-pass membrane protein</topology>
    </subcellularLocation>
</comment>
<dbReference type="InterPro" id="IPR003849">
    <property type="entry name" value="Preprotein_translocase_YajC"/>
</dbReference>
<evidence type="ECO:0000256" key="8">
    <source>
        <dbReference type="ARBA" id="ARBA00023010"/>
    </source>
</evidence>
<dbReference type="EMBL" id="LR130778">
    <property type="protein sequence ID" value="VDN48923.1"/>
    <property type="molecule type" value="Genomic_DNA"/>
</dbReference>
<keyword evidence="7 10" id="KW-1133">Transmembrane helix</keyword>
<dbReference type="SMART" id="SM01323">
    <property type="entry name" value="YajC"/>
    <property type="match status" value="1"/>
</dbReference>
<keyword evidence="6" id="KW-0653">Protein transport</keyword>
<comment type="similarity">
    <text evidence="2">Belongs to the YajC family.</text>
</comment>
<sequence length="113" mass="12270">MNFLPLLEAGTGTGGSGIMYSLLLYGALFAFMWFVLIRPQKKRQKETEALQNSIKIGDSVLLSAGIYGKVVDTVNDVVIVELGTNKSVRVPVQRAGIISKAEPDLSIVKSEEE</sequence>
<evidence type="ECO:0000256" key="2">
    <source>
        <dbReference type="ARBA" id="ARBA00006742"/>
    </source>
</evidence>
<organism evidence="11 12">
    <name type="scientific">Petrocella atlantisensis</name>
    <dbReference type="NCBI Taxonomy" id="2173034"/>
    <lineage>
        <taxon>Bacteria</taxon>
        <taxon>Bacillati</taxon>
        <taxon>Bacillota</taxon>
        <taxon>Clostridia</taxon>
        <taxon>Lachnospirales</taxon>
        <taxon>Vallitaleaceae</taxon>
        <taxon>Petrocella</taxon>
    </lineage>
</organism>
<dbReference type="GO" id="GO:0005886">
    <property type="term" value="C:plasma membrane"/>
    <property type="evidence" value="ECO:0007669"/>
    <property type="project" value="UniProtKB-SubCell"/>
</dbReference>
<keyword evidence="4" id="KW-1003">Cell membrane</keyword>
<dbReference type="Proteomes" id="UP000279029">
    <property type="component" value="Chromosome"/>
</dbReference>
<keyword evidence="8" id="KW-0811">Translocation</keyword>
<dbReference type="PANTHER" id="PTHR33909:SF1">
    <property type="entry name" value="SEC TRANSLOCON ACCESSORY COMPLEX SUBUNIT YAJC"/>
    <property type="match status" value="1"/>
</dbReference>
<dbReference type="Pfam" id="PF02699">
    <property type="entry name" value="YajC"/>
    <property type="match status" value="1"/>
</dbReference>
<dbReference type="NCBIfam" id="TIGR00739">
    <property type="entry name" value="yajC"/>
    <property type="match status" value="1"/>
</dbReference>
<evidence type="ECO:0000256" key="1">
    <source>
        <dbReference type="ARBA" id="ARBA00004162"/>
    </source>
</evidence>
<dbReference type="GO" id="GO:0015031">
    <property type="term" value="P:protein transport"/>
    <property type="evidence" value="ECO:0007669"/>
    <property type="project" value="UniProtKB-KW"/>
</dbReference>
<keyword evidence="9 10" id="KW-0472">Membrane</keyword>
<dbReference type="RefSeq" id="WP_125137987.1">
    <property type="nucleotide sequence ID" value="NZ_LR130778.1"/>
</dbReference>
<evidence type="ECO:0000256" key="4">
    <source>
        <dbReference type="ARBA" id="ARBA00022475"/>
    </source>
</evidence>
<feature type="transmembrane region" description="Helical" evidence="10">
    <location>
        <begin position="20"/>
        <end position="37"/>
    </location>
</feature>
<gene>
    <name evidence="11" type="primary">yajC</name>
    <name evidence="11" type="ORF">PATL70BA_3011</name>
</gene>
<evidence type="ECO:0000256" key="3">
    <source>
        <dbReference type="ARBA" id="ARBA00022448"/>
    </source>
</evidence>
<keyword evidence="3" id="KW-0813">Transport</keyword>
<keyword evidence="5 10" id="KW-0812">Transmembrane</keyword>